<dbReference type="Proteomes" id="UP000504618">
    <property type="component" value="Unplaced"/>
</dbReference>
<name>A0A6J1QYM2_9HYME</name>
<dbReference type="AlphaFoldDB" id="A0A6J1QYM2"/>
<dbReference type="OrthoDB" id="26970at2759"/>
<dbReference type="Pfam" id="PF05327">
    <property type="entry name" value="RRN3"/>
    <property type="match status" value="1"/>
</dbReference>
<organism evidence="2 3">
    <name type="scientific">Temnothorax curvispinosus</name>
    <dbReference type="NCBI Taxonomy" id="300111"/>
    <lineage>
        <taxon>Eukaryota</taxon>
        <taxon>Metazoa</taxon>
        <taxon>Ecdysozoa</taxon>
        <taxon>Arthropoda</taxon>
        <taxon>Hexapoda</taxon>
        <taxon>Insecta</taxon>
        <taxon>Pterygota</taxon>
        <taxon>Neoptera</taxon>
        <taxon>Endopterygota</taxon>
        <taxon>Hymenoptera</taxon>
        <taxon>Apocrita</taxon>
        <taxon>Aculeata</taxon>
        <taxon>Formicoidea</taxon>
        <taxon>Formicidae</taxon>
        <taxon>Myrmicinae</taxon>
        <taxon>Temnothorax</taxon>
    </lineage>
</organism>
<dbReference type="GO" id="GO:0005634">
    <property type="term" value="C:nucleus"/>
    <property type="evidence" value="ECO:0007669"/>
    <property type="project" value="TreeGrafter"/>
</dbReference>
<keyword evidence="3" id="KW-0648">Protein biosynthesis</keyword>
<keyword evidence="2" id="KW-1185">Reference proteome</keyword>
<reference evidence="3" key="1">
    <citation type="submission" date="2025-08" db="UniProtKB">
        <authorList>
            <consortium name="RefSeq"/>
        </authorList>
    </citation>
    <scope>IDENTIFICATION</scope>
    <source>
        <tissue evidence="3">Whole body</tissue>
    </source>
</reference>
<dbReference type="InterPro" id="IPR007991">
    <property type="entry name" value="RNA_pol_I_trans_ini_fac_RRN3"/>
</dbReference>
<dbReference type="GO" id="GO:0006361">
    <property type="term" value="P:transcription initiation at RNA polymerase I promoter"/>
    <property type="evidence" value="ECO:0007669"/>
    <property type="project" value="InterPro"/>
</dbReference>
<keyword evidence="3" id="KW-0396">Initiation factor</keyword>
<dbReference type="PANTHER" id="PTHR12790:SF0">
    <property type="entry name" value="RNA POLYMERASE I-SPECIFIC TRANSCRIPTION INITIATION FACTOR RRN3-RELATED"/>
    <property type="match status" value="1"/>
</dbReference>
<accession>A0A6J1QYM2</accession>
<dbReference type="RefSeq" id="XP_024886968.1">
    <property type="nucleotide sequence ID" value="XM_025031200.1"/>
</dbReference>
<protein>
    <submittedName>
        <fullName evidence="3">RNA polymerase I-specific transcription initiation factor RRN3 isoform X1</fullName>
    </submittedName>
</protein>
<sequence>MSVVSSRVSSVSSILKAGGVRAQFIKQPGKVYFKLPKNVKNILCNSANSDGIKEYEKLIHSLKEGAIKDSDLTEFLTEARQCISLLDIRHESFVQALLQIEWTNRSPEVISTYKFFLQDLVCMQTLHIKIVINRLVELFKPAEDNNAEHEIGQFKSEDMERLNHIHDILHKILEVVPMSDKVLLQSLVSQFPYIVHGTYTHEIYIYALLQILNYAPQLRSNILVFIINRLVMLDVNIPREETSNDEEDDVVDDCISSNGKADNNDLIKINNDTDKRNTVHPTASTLDSCMELFLKYMNEFCFANGVLQIENLRTLYFDILCAFEAVILPTHGSQYVQYIMFYICSFRTVITETFTNWLWHKVTDPNVAPVLRQTAVYYISSLHATASFISPGLVKMTMSNLTLWIHKYIISQEDTEYIDDAKPHAVFYSVCQAFFHLFVARHKHFVESKNGILFLQNLDISKIVTCKLNPLKMCDTKIVRDFADITSTYQLAYCFAVIENNERNRLPIFGMKSSLPILVPNFFPFESYTLEHSRRRIAPLFRNTVASIDSRSVEKCK</sequence>
<dbReference type="CTD" id="35454"/>
<evidence type="ECO:0000256" key="1">
    <source>
        <dbReference type="ARBA" id="ARBA00010098"/>
    </source>
</evidence>
<proteinExistence type="inferred from homology"/>
<gene>
    <name evidence="3" type="primary">LOC112464292</name>
</gene>
<dbReference type="GO" id="GO:0003743">
    <property type="term" value="F:translation initiation factor activity"/>
    <property type="evidence" value="ECO:0007669"/>
    <property type="project" value="UniProtKB-KW"/>
</dbReference>
<evidence type="ECO:0000313" key="3">
    <source>
        <dbReference type="RefSeq" id="XP_024886968.1"/>
    </source>
</evidence>
<dbReference type="GeneID" id="112464292"/>
<dbReference type="PANTHER" id="PTHR12790">
    <property type="entry name" value="TRANSCRIPTION INITIATION FACTOR IA RRN3"/>
    <property type="match status" value="1"/>
</dbReference>
<evidence type="ECO:0000313" key="2">
    <source>
        <dbReference type="Proteomes" id="UP000504618"/>
    </source>
</evidence>
<dbReference type="GO" id="GO:0001042">
    <property type="term" value="F:RNA polymerase I core binding"/>
    <property type="evidence" value="ECO:0007669"/>
    <property type="project" value="TreeGrafter"/>
</dbReference>
<dbReference type="GO" id="GO:0001181">
    <property type="term" value="F:RNA polymerase I general transcription initiation factor activity"/>
    <property type="evidence" value="ECO:0007669"/>
    <property type="project" value="InterPro"/>
</dbReference>
<comment type="similarity">
    <text evidence="1">Belongs to the RRN3 family.</text>
</comment>